<dbReference type="InterPro" id="IPR002589">
    <property type="entry name" value="Macro_dom"/>
</dbReference>
<evidence type="ECO:0000313" key="3">
    <source>
        <dbReference type="EMBL" id="SZX61373.1"/>
    </source>
</evidence>
<feature type="region of interest" description="Disordered" evidence="1">
    <location>
        <begin position="192"/>
        <end position="310"/>
    </location>
</feature>
<dbReference type="Proteomes" id="UP000256970">
    <property type="component" value="Unassembled WGS sequence"/>
</dbReference>
<reference evidence="3 4" key="1">
    <citation type="submission" date="2016-10" db="EMBL/GenBank/DDBJ databases">
        <authorList>
            <person name="Cai Z."/>
        </authorList>
    </citation>
    <scope>NUCLEOTIDE SEQUENCE [LARGE SCALE GENOMIC DNA]</scope>
</reference>
<name>A0A383V8U4_TETOB</name>
<feature type="compositionally biased region" description="Polar residues" evidence="1">
    <location>
        <begin position="218"/>
        <end position="236"/>
    </location>
</feature>
<dbReference type="SUPFAM" id="SSF52949">
    <property type="entry name" value="Macro domain-like"/>
    <property type="match status" value="1"/>
</dbReference>
<protein>
    <recommendedName>
        <fullName evidence="2">Macro domain-containing protein</fullName>
    </recommendedName>
</protein>
<dbReference type="PROSITE" id="PS51154">
    <property type="entry name" value="MACRO"/>
    <property type="match status" value="1"/>
</dbReference>
<dbReference type="PANTHER" id="PTHR11106:SF27">
    <property type="entry name" value="MACRO DOMAIN-CONTAINING PROTEIN"/>
    <property type="match status" value="1"/>
</dbReference>
<organism evidence="3 4">
    <name type="scientific">Tetradesmus obliquus</name>
    <name type="common">Green alga</name>
    <name type="synonym">Acutodesmus obliquus</name>
    <dbReference type="NCBI Taxonomy" id="3088"/>
    <lineage>
        <taxon>Eukaryota</taxon>
        <taxon>Viridiplantae</taxon>
        <taxon>Chlorophyta</taxon>
        <taxon>core chlorophytes</taxon>
        <taxon>Chlorophyceae</taxon>
        <taxon>CS clade</taxon>
        <taxon>Sphaeropleales</taxon>
        <taxon>Scenedesmaceae</taxon>
        <taxon>Tetradesmus</taxon>
    </lineage>
</organism>
<evidence type="ECO:0000259" key="2">
    <source>
        <dbReference type="PROSITE" id="PS51154"/>
    </source>
</evidence>
<keyword evidence="4" id="KW-1185">Reference proteome</keyword>
<sequence length="310" mass="31422">MPSANARWYKVGDALLVLSQGDITQWSGDALVNAANERMLGGGGVDGAIHRAAGPRLRAACEQVPEVAPDVRCPTGEARITSAGRLQAKFVIHTVGPVYKNAEESAPLLRQAYLSCLALANKQRLENLAFPAISTGVYGYPPAEAAEVALTAVKDGMGTLSYVEFVLFPEAMFTTFVGVADTLLEAIKPAGGAAVSEPQQQEPTPAVDSQGRKHSASLHYSSQAAQPTESGSQSDSVCGGGSKAGHAELEVTSAAAAAAARGPTPSATGNTGNPSGTTPSGQPGCPSLGGAPASTFSGEPVGSTAVPKHT</sequence>
<proteinExistence type="predicted"/>
<accession>A0A383V8U4</accession>
<evidence type="ECO:0000313" key="4">
    <source>
        <dbReference type="Proteomes" id="UP000256970"/>
    </source>
</evidence>
<dbReference type="InterPro" id="IPR043472">
    <property type="entry name" value="Macro_dom-like"/>
</dbReference>
<dbReference type="PANTHER" id="PTHR11106">
    <property type="entry name" value="GANGLIOSIDE INDUCED DIFFERENTIATION ASSOCIATED PROTEIN 2-RELATED"/>
    <property type="match status" value="1"/>
</dbReference>
<dbReference type="EMBL" id="FNXT01000138">
    <property type="protein sequence ID" value="SZX61373.1"/>
    <property type="molecule type" value="Genomic_DNA"/>
</dbReference>
<dbReference type="Pfam" id="PF01661">
    <property type="entry name" value="Macro"/>
    <property type="match status" value="1"/>
</dbReference>
<feature type="compositionally biased region" description="Low complexity" evidence="1">
    <location>
        <begin position="254"/>
        <end position="286"/>
    </location>
</feature>
<gene>
    <name evidence="3" type="ORF">BQ4739_LOCUS1873</name>
</gene>
<evidence type="ECO:0000256" key="1">
    <source>
        <dbReference type="SAM" id="MobiDB-lite"/>
    </source>
</evidence>
<feature type="domain" description="Macro" evidence="2">
    <location>
        <begin position="3"/>
        <end position="184"/>
    </location>
</feature>
<dbReference type="CDD" id="cd02908">
    <property type="entry name" value="Macro_OAADPr_deacetylase"/>
    <property type="match status" value="1"/>
</dbReference>
<dbReference type="STRING" id="3088.A0A383V8U4"/>
<dbReference type="Gene3D" id="3.40.220.10">
    <property type="entry name" value="Leucine Aminopeptidase, subunit E, domain 1"/>
    <property type="match status" value="1"/>
</dbReference>
<dbReference type="AlphaFoldDB" id="A0A383V8U4"/>
<dbReference type="SMART" id="SM00506">
    <property type="entry name" value="A1pp"/>
    <property type="match status" value="1"/>
</dbReference>